<organism evidence="7 8">
    <name type="scientific">Allochromatium palmeri</name>
    <dbReference type="NCBI Taxonomy" id="231048"/>
    <lineage>
        <taxon>Bacteria</taxon>
        <taxon>Pseudomonadati</taxon>
        <taxon>Pseudomonadota</taxon>
        <taxon>Gammaproteobacteria</taxon>
        <taxon>Chromatiales</taxon>
        <taxon>Chromatiaceae</taxon>
        <taxon>Allochromatium</taxon>
    </lineage>
</organism>
<dbReference type="Pfam" id="PF00975">
    <property type="entry name" value="Thioesterase"/>
    <property type="match status" value="1"/>
</dbReference>
<dbReference type="RefSeq" id="WP_155451337.1">
    <property type="nucleotide sequence ID" value="NZ_WNKT01000052.1"/>
</dbReference>
<evidence type="ECO:0000259" key="6">
    <source>
        <dbReference type="PROSITE" id="PS50075"/>
    </source>
</evidence>
<dbReference type="PROSITE" id="PS50005">
    <property type="entry name" value="TPR"/>
    <property type="match status" value="2"/>
</dbReference>
<dbReference type="EMBL" id="WNKT01000052">
    <property type="protein sequence ID" value="MTW22774.1"/>
    <property type="molecule type" value="Genomic_DNA"/>
</dbReference>
<dbReference type="SMART" id="SM00823">
    <property type="entry name" value="PKS_PP"/>
    <property type="match status" value="1"/>
</dbReference>
<dbReference type="InterPro" id="IPR001031">
    <property type="entry name" value="Thioesterase"/>
</dbReference>
<dbReference type="PANTHER" id="PTHR24096">
    <property type="entry name" value="LONG-CHAIN-FATTY-ACID--COA LIGASE"/>
    <property type="match status" value="1"/>
</dbReference>
<name>A0A6N8EKA7_9GAMM</name>
<dbReference type="SUPFAM" id="SSF47336">
    <property type="entry name" value="ACP-like"/>
    <property type="match status" value="1"/>
</dbReference>
<keyword evidence="5" id="KW-0802">TPR repeat</keyword>
<accession>A0A6N8EKA7</accession>
<evidence type="ECO:0000256" key="2">
    <source>
        <dbReference type="ARBA" id="ARBA00022450"/>
    </source>
</evidence>
<evidence type="ECO:0000313" key="7">
    <source>
        <dbReference type="EMBL" id="MTW22774.1"/>
    </source>
</evidence>
<dbReference type="SUPFAM" id="SSF53474">
    <property type="entry name" value="alpha/beta-Hydrolases"/>
    <property type="match status" value="1"/>
</dbReference>
<dbReference type="PANTHER" id="PTHR24096:SF149">
    <property type="entry name" value="AMP-BINDING DOMAIN-CONTAINING PROTEIN-RELATED"/>
    <property type="match status" value="1"/>
</dbReference>
<dbReference type="InterPro" id="IPR029058">
    <property type="entry name" value="AB_hydrolase_fold"/>
</dbReference>
<dbReference type="Pfam" id="PF00501">
    <property type="entry name" value="AMP-binding"/>
    <property type="match status" value="1"/>
</dbReference>
<reference evidence="7 8" key="1">
    <citation type="submission" date="2019-11" db="EMBL/GenBank/DDBJ databases">
        <title>Whole-genome sequence of the anaerobic purple sulfur bacterium Allochromatium palmeri DSM 15591.</title>
        <authorList>
            <person name="Kyndt J.A."/>
            <person name="Meyer T.E."/>
        </authorList>
    </citation>
    <scope>NUCLEOTIDE SEQUENCE [LARGE SCALE GENOMIC DNA]</scope>
    <source>
        <strain evidence="7 8">DSM 15591</strain>
    </source>
</reference>
<dbReference type="InterPro" id="IPR000873">
    <property type="entry name" value="AMP-dep_synth/lig_dom"/>
</dbReference>
<dbReference type="GO" id="GO:0016405">
    <property type="term" value="F:CoA-ligase activity"/>
    <property type="evidence" value="ECO:0007669"/>
    <property type="project" value="TreeGrafter"/>
</dbReference>
<protein>
    <submittedName>
        <fullName evidence="7">AMP-binding protein</fullName>
    </submittedName>
</protein>
<dbReference type="OrthoDB" id="9803968at2"/>
<evidence type="ECO:0000256" key="5">
    <source>
        <dbReference type="PROSITE-ProRule" id="PRU00339"/>
    </source>
</evidence>
<dbReference type="AlphaFoldDB" id="A0A6N8EKA7"/>
<evidence type="ECO:0000256" key="1">
    <source>
        <dbReference type="ARBA" id="ARBA00006432"/>
    </source>
</evidence>
<comment type="caution">
    <text evidence="7">The sequence shown here is derived from an EMBL/GenBank/DDBJ whole genome shotgun (WGS) entry which is preliminary data.</text>
</comment>
<dbReference type="SMART" id="SM00028">
    <property type="entry name" value="TPR"/>
    <property type="match status" value="4"/>
</dbReference>
<dbReference type="Proteomes" id="UP000434044">
    <property type="component" value="Unassembled WGS sequence"/>
</dbReference>
<gene>
    <name evidence="7" type="ORF">GJ668_17060</name>
</gene>
<dbReference type="SUPFAM" id="SSF56801">
    <property type="entry name" value="Acetyl-CoA synthetase-like"/>
    <property type="match status" value="1"/>
</dbReference>
<dbReference type="Gene3D" id="1.10.1200.10">
    <property type="entry name" value="ACP-like"/>
    <property type="match status" value="1"/>
</dbReference>
<evidence type="ECO:0000313" key="8">
    <source>
        <dbReference type="Proteomes" id="UP000434044"/>
    </source>
</evidence>
<dbReference type="InterPro" id="IPR019734">
    <property type="entry name" value="TPR_rpt"/>
</dbReference>
<dbReference type="InterPro" id="IPR042099">
    <property type="entry name" value="ANL_N_sf"/>
</dbReference>
<feature type="domain" description="Carrier" evidence="6">
    <location>
        <begin position="548"/>
        <end position="623"/>
    </location>
</feature>
<evidence type="ECO:0000256" key="4">
    <source>
        <dbReference type="ARBA" id="ARBA00022598"/>
    </source>
</evidence>
<evidence type="ECO:0000256" key="3">
    <source>
        <dbReference type="ARBA" id="ARBA00022553"/>
    </source>
</evidence>
<dbReference type="InterPro" id="IPR009081">
    <property type="entry name" value="PP-bd_ACP"/>
</dbReference>
<dbReference type="Gene3D" id="3.40.50.1820">
    <property type="entry name" value="alpha/beta hydrolase"/>
    <property type="match status" value="1"/>
</dbReference>
<dbReference type="Pfam" id="PF00550">
    <property type="entry name" value="PP-binding"/>
    <property type="match status" value="1"/>
</dbReference>
<dbReference type="InterPro" id="IPR045851">
    <property type="entry name" value="AMP-bd_C_sf"/>
</dbReference>
<dbReference type="Gene3D" id="1.25.40.10">
    <property type="entry name" value="Tetratricopeptide repeat domain"/>
    <property type="match status" value="1"/>
</dbReference>
<comment type="similarity">
    <text evidence="1">Belongs to the ATP-dependent AMP-binding enzyme family.</text>
</comment>
<sequence length="1098" mass="120547">MTTSKDHCRLAIVRGEPLGFDMPGTIQNALQRALASQPDGVFVFLESNGTARTCRFAEVWETALRMLCGLQARGCRAGEPIIIDAGEPIDFIPALWAVLLGGMVAVPIAYSHWNIRGQREFNRRLAKLAERLGQPLVMTCDNPSFDKADYRCASFSALAHKPPAGRIEATSRESPAVLISTSGTTGQPQLVTLSGIALMHRWWPAGPDQANSVRFLNWMSLDHVMGLGFASPNSLVKVQMKAESFVLAPLRWFAIAQQYRITHAGMSNFGMRLLVDPDLERRWDLSSLQRVGVGTEMVSRALCKRFIDRLVCQGATEEVVFLGYGLSECGPVAGGQRPFRPLASETESMSALIDVPTRGHAIRIVDGQGKLIPERQTGLIEVQGPTMTTGYHGDIDASKSLFTPDGWLRTGDLGYLEDGYLRVTGRQKEVLVVNAVKYSCAEIDASLQALNGISQAYVFSLPASADQGERVALVYVPDIGPGQTANIAAIESAIRKACADQYGFGLMHCLAVDAAQIPRTRTGKLVRAQLPELLARPVETVKPHSGDGRLDEMQGRIAGIMAQFIEGTRPDIDDDFFELGGDSLGALMFTSALEREFNVSLPPAVFTQTPTIRGILDYLHRRPVGKGRLSLVPIQHGDSGISLFVAPGVWGNAGYAGQLAHDLGPMFSVWTLHIADPGNRALQMNSIAEFAEDCRTLLRTVQPQGPYHLAGHSFGGLLAFEMAAQFLAAGEEVATLSIIDTLAKLEQRDFGVTDAKQADFLIDHHRYLTRLYLPPLIQGAVRYFRAADSVYLNRSDRTGGWGYFAAKGVEVIDVPGDHQSIVRGQSLSMVARHITEGLCQNGNFNLSPHQYAPEAARLAIHQAFSAAMAGDLRREIGSLRQAIAEDSGAPYWLYMRLGRAWLAAGKTRNAVDSYLAAVREDPYPLTSHFRFRDLLSRYKNHPIAKAALGLSRETVVDCPSAARMRGVLCAMLGDEGEAERSYRIGLDIVPESVELRLLLIDFLRMTGRQEEAVEQFEKALSFPIQNDVIYKTLGQRALRLGRLDFAEHCLQRAVSIDPGNLGALRLLVGIYSRREEQPRCAEIEARLIQTLARKKFRD</sequence>
<dbReference type="SUPFAM" id="SSF48452">
    <property type="entry name" value="TPR-like"/>
    <property type="match status" value="1"/>
</dbReference>
<dbReference type="InterPro" id="IPR020806">
    <property type="entry name" value="PKS_PP-bd"/>
</dbReference>
<proteinExistence type="inferred from homology"/>
<feature type="repeat" description="TPR" evidence="5">
    <location>
        <begin position="1027"/>
        <end position="1060"/>
    </location>
</feature>
<keyword evidence="2" id="KW-0596">Phosphopantetheine</keyword>
<dbReference type="Gene3D" id="3.40.50.12780">
    <property type="entry name" value="N-terminal domain of ligase-like"/>
    <property type="match status" value="1"/>
</dbReference>
<keyword evidence="4" id="KW-0436">Ligase</keyword>
<keyword evidence="8" id="KW-1185">Reference proteome</keyword>
<dbReference type="InterPro" id="IPR011990">
    <property type="entry name" value="TPR-like_helical_dom_sf"/>
</dbReference>
<dbReference type="InterPro" id="IPR036736">
    <property type="entry name" value="ACP-like_sf"/>
</dbReference>
<dbReference type="PROSITE" id="PS50075">
    <property type="entry name" value="CARRIER"/>
    <property type="match status" value="1"/>
</dbReference>
<keyword evidence="3" id="KW-0597">Phosphoprotein</keyword>
<dbReference type="GO" id="GO:0031177">
    <property type="term" value="F:phosphopantetheine binding"/>
    <property type="evidence" value="ECO:0007669"/>
    <property type="project" value="InterPro"/>
</dbReference>
<feature type="repeat" description="TPR" evidence="5">
    <location>
        <begin position="891"/>
        <end position="924"/>
    </location>
</feature>
<dbReference type="Gene3D" id="3.30.300.30">
    <property type="match status" value="1"/>
</dbReference>